<dbReference type="EMBL" id="HBFA01010743">
    <property type="protein sequence ID" value="CAD8658873.1"/>
    <property type="molecule type" value="Transcribed_RNA"/>
</dbReference>
<organism evidence="1">
    <name type="scientific">Pyramimonas obovata</name>
    <dbReference type="NCBI Taxonomy" id="1411642"/>
    <lineage>
        <taxon>Eukaryota</taxon>
        <taxon>Viridiplantae</taxon>
        <taxon>Chlorophyta</taxon>
        <taxon>Pyramimonadophyceae</taxon>
        <taxon>Pyramimonadales</taxon>
        <taxon>Pyramimonadaceae</taxon>
        <taxon>Pyramimonas</taxon>
        <taxon>Pyramimonas incertae sedis</taxon>
    </lineage>
</organism>
<proteinExistence type="predicted"/>
<protein>
    <submittedName>
        <fullName evidence="1">Uncharacterized protein</fullName>
    </submittedName>
</protein>
<accession>A0A7S0N385</accession>
<dbReference type="AlphaFoldDB" id="A0A7S0N385"/>
<reference evidence="1" key="1">
    <citation type="submission" date="2021-01" db="EMBL/GenBank/DDBJ databases">
        <authorList>
            <person name="Corre E."/>
            <person name="Pelletier E."/>
            <person name="Niang G."/>
            <person name="Scheremetjew M."/>
            <person name="Finn R."/>
            <person name="Kale V."/>
            <person name="Holt S."/>
            <person name="Cochrane G."/>
            <person name="Meng A."/>
            <person name="Brown T."/>
            <person name="Cohen L."/>
        </authorList>
    </citation>
    <scope>NUCLEOTIDE SEQUENCE</scope>
    <source>
        <strain evidence="1">CCMP722</strain>
    </source>
</reference>
<evidence type="ECO:0000313" key="1">
    <source>
        <dbReference type="EMBL" id="CAD8658873.1"/>
    </source>
</evidence>
<sequence length="108" mass="12206">MLPVQEQRASQIYQHFGLLFWLMGRDRFLGGSDSINGGRNDSSSSSSSTLLLVGLHVFQIVFLEESTRCKLNCSQDGVQDTVANLFEPRHHLENPWQVCGDGQFRLCF</sequence>
<gene>
    <name evidence="1" type="ORF">POBO1169_LOCUS5597</name>
</gene>
<name>A0A7S0N385_9CHLO</name>